<feature type="domain" description="VOC" evidence="1">
    <location>
        <begin position="1"/>
        <end position="111"/>
    </location>
</feature>
<dbReference type="InterPro" id="IPR004360">
    <property type="entry name" value="Glyas_Fos-R_dOase_dom"/>
</dbReference>
<dbReference type="KEGG" id="snep:Enr13x_71790"/>
<gene>
    <name evidence="2" type="ORF">Enr13x_71790</name>
</gene>
<dbReference type="InterPro" id="IPR037523">
    <property type="entry name" value="VOC_core"/>
</dbReference>
<dbReference type="PANTHER" id="PTHR36503:SF3">
    <property type="entry name" value="BLR0126 PROTEIN"/>
    <property type="match status" value="1"/>
</dbReference>
<dbReference type="Gene3D" id="3.10.180.10">
    <property type="entry name" value="2,3-Dihydroxybiphenyl 1,2-Dioxygenase, domain 1"/>
    <property type="match status" value="1"/>
</dbReference>
<dbReference type="EMBL" id="CP037423">
    <property type="protein sequence ID" value="QDV47270.1"/>
    <property type="molecule type" value="Genomic_DNA"/>
</dbReference>
<evidence type="ECO:0000259" key="1">
    <source>
        <dbReference type="PROSITE" id="PS51819"/>
    </source>
</evidence>
<dbReference type="Proteomes" id="UP000319004">
    <property type="component" value="Chromosome"/>
</dbReference>
<proteinExistence type="predicted"/>
<dbReference type="Pfam" id="PF00903">
    <property type="entry name" value="Glyoxalase"/>
    <property type="match status" value="1"/>
</dbReference>
<sequence>MNLTVLRSTDIDRASDFYSEMGLLFTRHRHGNGPEHYASVIDGFVFEIYPLGKHPPTIGTRIGFSVDDVDSIVSMLLDVGAELISKPADSEWGRRAVVKDLDGHVVELLTPPNRDKIVASDTTSTGVMTVTHSEGMNPGDADRQ</sequence>
<dbReference type="PROSITE" id="PS51819">
    <property type="entry name" value="VOC"/>
    <property type="match status" value="1"/>
</dbReference>
<accession>A0A518I2D2</accession>
<dbReference type="PANTHER" id="PTHR36503">
    <property type="entry name" value="BLR2520 PROTEIN"/>
    <property type="match status" value="1"/>
</dbReference>
<dbReference type="SUPFAM" id="SSF54593">
    <property type="entry name" value="Glyoxalase/Bleomycin resistance protein/Dihydroxybiphenyl dioxygenase"/>
    <property type="match status" value="1"/>
</dbReference>
<keyword evidence="3" id="KW-1185">Reference proteome</keyword>
<organism evidence="2 3">
    <name type="scientific">Stieleria neptunia</name>
    <dbReference type="NCBI Taxonomy" id="2527979"/>
    <lineage>
        <taxon>Bacteria</taxon>
        <taxon>Pseudomonadati</taxon>
        <taxon>Planctomycetota</taxon>
        <taxon>Planctomycetia</taxon>
        <taxon>Pirellulales</taxon>
        <taxon>Pirellulaceae</taxon>
        <taxon>Stieleria</taxon>
    </lineage>
</organism>
<reference evidence="2 3" key="1">
    <citation type="submission" date="2019-03" db="EMBL/GenBank/DDBJ databases">
        <title>Deep-cultivation of Planctomycetes and their phenomic and genomic characterization uncovers novel biology.</title>
        <authorList>
            <person name="Wiegand S."/>
            <person name="Jogler M."/>
            <person name="Boedeker C."/>
            <person name="Pinto D."/>
            <person name="Vollmers J."/>
            <person name="Rivas-Marin E."/>
            <person name="Kohn T."/>
            <person name="Peeters S.H."/>
            <person name="Heuer A."/>
            <person name="Rast P."/>
            <person name="Oberbeckmann S."/>
            <person name="Bunk B."/>
            <person name="Jeske O."/>
            <person name="Meyerdierks A."/>
            <person name="Storesund J.E."/>
            <person name="Kallscheuer N."/>
            <person name="Luecker S."/>
            <person name="Lage O.M."/>
            <person name="Pohl T."/>
            <person name="Merkel B.J."/>
            <person name="Hornburger P."/>
            <person name="Mueller R.-W."/>
            <person name="Bruemmer F."/>
            <person name="Labrenz M."/>
            <person name="Spormann A.M."/>
            <person name="Op den Camp H."/>
            <person name="Overmann J."/>
            <person name="Amann R."/>
            <person name="Jetten M.S.M."/>
            <person name="Mascher T."/>
            <person name="Medema M.H."/>
            <person name="Devos D.P."/>
            <person name="Kaster A.-K."/>
            <person name="Ovreas L."/>
            <person name="Rohde M."/>
            <person name="Galperin M.Y."/>
            <person name="Jogler C."/>
        </authorList>
    </citation>
    <scope>NUCLEOTIDE SEQUENCE [LARGE SCALE GENOMIC DNA]</scope>
    <source>
        <strain evidence="2 3">Enr13</strain>
    </source>
</reference>
<protein>
    <submittedName>
        <fullName evidence="2">Glyoxalase-like domain protein</fullName>
    </submittedName>
</protein>
<dbReference type="AlphaFoldDB" id="A0A518I2D2"/>
<evidence type="ECO:0000313" key="3">
    <source>
        <dbReference type="Proteomes" id="UP000319004"/>
    </source>
</evidence>
<dbReference type="InterPro" id="IPR029068">
    <property type="entry name" value="Glyas_Bleomycin-R_OHBP_Dase"/>
</dbReference>
<dbReference type="RefSeq" id="WP_197455563.1">
    <property type="nucleotide sequence ID" value="NZ_CP037423.1"/>
</dbReference>
<name>A0A518I2D2_9BACT</name>
<evidence type="ECO:0000313" key="2">
    <source>
        <dbReference type="EMBL" id="QDV47270.1"/>
    </source>
</evidence>